<evidence type="ECO:0000313" key="3">
    <source>
        <dbReference type="Proteomes" id="UP000886885"/>
    </source>
</evidence>
<proteinExistence type="predicted"/>
<dbReference type="OrthoDB" id="696781at2759"/>
<dbReference type="AlphaFoldDB" id="A0A8X8C501"/>
<sequence length="170" mass="18316">MCLAQNAKLASLMLAKRPANDGIIISGGEAISTLEVIIWYDNCVVKYSSTKFFGDIDNQNKFYMYNAQSVDNPTSFNTKVKALLSSLSGKAYTDIKFYATGELDLGASKKLHGLAQCTRDLSSTDCKKCLDVAVSGLPSCCDGKRGGRVVGGSCNVRLRPNGPLGQWPFV</sequence>
<accession>A0A8X8C501</accession>
<comment type="caution">
    <text evidence="2">The sequence shown here is derived from an EMBL/GenBank/DDBJ whole genome shotgun (WGS) entry which is preliminary data.</text>
</comment>
<dbReference type="PANTHER" id="PTHR32411:SF43">
    <property type="entry name" value="CYSTEINE-RICH REPEAT SECRETORY PROTEIN 38"/>
    <property type="match status" value="1"/>
</dbReference>
<evidence type="ECO:0000313" key="2">
    <source>
        <dbReference type="EMBL" id="KAG6741427.1"/>
    </source>
</evidence>
<reference evidence="2" key="1">
    <citation type="journal article" date="2020" name="bioRxiv">
        <title>Hybrid origin of Populus tomentosa Carr. identified through genome sequencing and phylogenomic analysis.</title>
        <authorList>
            <person name="An X."/>
            <person name="Gao K."/>
            <person name="Chen Z."/>
            <person name="Li J."/>
            <person name="Yang X."/>
            <person name="Yang X."/>
            <person name="Zhou J."/>
            <person name="Guo T."/>
            <person name="Zhao T."/>
            <person name="Huang S."/>
            <person name="Miao D."/>
            <person name="Khan W.U."/>
            <person name="Rao P."/>
            <person name="Ye M."/>
            <person name="Lei B."/>
            <person name="Liao W."/>
            <person name="Wang J."/>
            <person name="Ji L."/>
            <person name="Li Y."/>
            <person name="Guo B."/>
            <person name="Mustafa N.S."/>
            <person name="Li S."/>
            <person name="Yun Q."/>
            <person name="Keller S.R."/>
            <person name="Mao J."/>
            <person name="Zhang R."/>
            <person name="Strauss S.H."/>
        </authorList>
    </citation>
    <scope>NUCLEOTIDE SEQUENCE</scope>
    <source>
        <strain evidence="2">GM15</strain>
        <tissue evidence="2">Leaf</tissue>
    </source>
</reference>
<dbReference type="InterPro" id="IPR050581">
    <property type="entry name" value="CRR_secretory_protein"/>
</dbReference>
<dbReference type="InterPro" id="IPR002902">
    <property type="entry name" value="GNK2"/>
</dbReference>
<dbReference type="PROSITE" id="PS51473">
    <property type="entry name" value="GNK2"/>
    <property type="match status" value="1"/>
</dbReference>
<dbReference type="EMBL" id="JAAWWB010000034">
    <property type="protein sequence ID" value="KAG6741427.1"/>
    <property type="molecule type" value="Genomic_DNA"/>
</dbReference>
<dbReference type="Pfam" id="PF01657">
    <property type="entry name" value="Stress-antifung"/>
    <property type="match status" value="1"/>
</dbReference>
<evidence type="ECO:0000259" key="1">
    <source>
        <dbReference type="PROSITE" id="PS51473"/>
    </source>
</evidence>
<organism evidence="2 3">
    <name type="scientific">Populus tomentosa</name>
    <name type="common">Chinese white poplar</name>
    <dbReference type="NCBI Taxonomy" id="118781"/>
    <lineage>
        <taxon>Eukaryota</taxon>
        <taxon>Viridiplantae</taxon>
        <taxon>Streptophyta</taxon>
        <taxon>Embryophyta</taxon>
        <taxon>Tracheophyta</taxon>
        <taxon>Spermatophyta</taxon>
        <taxon>Magnoliopsida</taxon>
        <taxon>eudicotyledons</taxon>
        <taxon>Gunneridae</taxon>
        <taxon>Pentapetalae</taxon>
        <taxon>rosids</taxon>
        <taxon>fabids</taxon>
        <taxon>Malpighiales</taxon>
        <taxon>Salicaceae</taxon>
        <taxon>Saliceae</taxon>
        <taxon>Populus</taxon>
    </lineage>
</organism>
<gene>
    <name evidence="2" type="ORF">POTOM_054665</name>
</gene>
<dbReference type="Proteomes" id="UP000886885">
    <property type="component" value="Chromosome 17D"/>
</dbReference>
<keyword evidence="3" id="KW-1185">Reference proteome</keyword>
<protein>
    <recommendedName>
        <fullName evidence="1">Gnk2-homologous domain-containing protein</fullName>
    </recommendedName>
</protein>
<dbReference type="CDD" id="cd23509">
    <property type="entry name" value="Gnk2-like"/>
    <property type="match status" value="1"/>
</dbReference>
<dbReference type="PANTHER" id="PTHR32411">
    <property type="entry name" value="CYSTEINE-RICH REPEAT SECRETORY PROTEIN 38-RELATED"/>
    <property type="match status" value="1"/>
</dbReference>
<feature type="domain" description="Gnk2-homologous" evidence="1">
    <location>
        <begin position="58"/>
        <end position="163"/>
    </location>
</feature>
<name>A0A8X8C501_POPTO</name>